<gene>
    <name evidence="1" type="ORF">BM536_000040</name>
</gene>
<proteinExistence type="predicted"/>
<dbReference type="InterPro" id="IPR025332">
    <property type="entry name" value="DUF4238"/>
</dbReference>
<evidence type="ECO:0000313" key="2">
    <source>
        <dbReference type="Proteomes" id="UP000184286"/>
    </source>
</evidence>
<reference evidence="1 2" key="2">
    <citation type="submission" date="2017-02" db="EMBL/GenBank/DDBJ databases">
        <title>Draft genome sequence of Streptomyces phaeoluteigriseus type strain DSM41896.</title>
        <authorList>
            <person name="Salih T.S."/>
            <person name="Algora Gallardo L."/>
            <person name="Melo Santos T."/>
            <person name="Filgueira Martinez S."/>
            <person name="Herron P.R."/>
        </authorList>
    </citation>
    <scope>NUCLEOTIDE SEQUENCE [LARGE SCALE GENOMIC DNA]</scope>
    <source>
        <strain evidence="1 2">DSM 41896</strain>
    </source>
</reference>
<protein>
    <recommendedName>
        <fullName evidence="3">DUF4238 domain-containing protein</fullName>
    </recommendedName>
</protein>
<comment type="caution">
    <text evidence="1">The sequence shown here is derived from an EMBL/GenBank/DDBJ whole genome shotgun (WGS) entry which is preliminary data.</text>
</comment>
<dbReference type="Pfam" id="PF14022">
    <property type="entry name" value="DUF4238"/>
    <property type="match status" value="1"/>
</dbReference>
<organism evidence="1 2">
    <name type="scientific">Streptomyces phaeoluteigriseus</name>
    <dbReference type="NCBI Taxonomy" id="114686"/>
    <lineage>
        <taxon>Bacteria</taxon>
        <taxon>Bacillati</taxon>
        <taxon>Actinomycetota</taxon>
        <taxon>Actinomycetes</taxon>
        <taxon>Kitasatosporales</taxon>
        <taxon>Streptomycetaceae</taxon>
        <taxon>Streptomyces</taxon>
        <taxon>Streptomyces aurantiacus group</taxon>
    </lineage>
</organism>
<dbReference type="OrthoDB" id="580988at2"/>
<accession>A0A1V6MZJ9</accession>
<dbReference type="AlphaFoldDB" id="A0A1V6MZJ9"/>
<sequence>MPLHAKKHHFIPRFLLQHFAGQRGKLVIHQVMSERRFNSSVRDVGHRNLGHSIYRPGQEPDHISMEAAMGNIEGEAATACWSRRSHVPSADHSR</sequence>
<dbReference type="EMBL" id="MPOH02000001">
    <property type="protein sequence ID" value="OQD57848.1"/>
    <property type="molecule type" value="Genomic_DNA"/>
</dbReference>
<reference evidence="2" key="1">
    <citation type="submission" date="2016-11" db="EMBL/GenBank/DDBJ databases">
        <authorList>
            <person name="Schniete J.K."/>
            <person name="Salih T."/>
            <person name="Algora Gallardo L."/>
            <person name="Martinez Fernandez S."/>
            <person name="Herron P.R."/>
        </authorList>
    </citation>
    <scope>NUCLEOTIDE SEQUENCE [LARGE SCALE GENOMIC DNA]</scope>
    <source>
        <strain evidence="2">DSM 41896</strain>
    </source>
</reference>
<dbReference type="Proteomes" id="UP000184286">
    <property type="component" value="Unassembled WGS sequence"/>
</dbReference>
<name>A0A1V6MZJ9_9ACTN</name>
<evidence type="ECO:0008006" key="3">
    <source>
        <dbReference type="Google" id="ProtNLM"/>
    </source>
</evidence>
<evidence type="ECO:0000313" key="1">
    <source>
        <dbReference type="EMBL" id="OQD57848.1"/>
    </source>
</evidence>
<dbReference type="RefSeq" id="WP_073498756.1">
    <property type="nucleotide sequence ID" value="NZ_MPOH02000001.1"/>
</dbReference>